<gene>
    <name evidence="1" type="ORF">I4F81_000471</name>
</gene>
<reference evidence="1" key="1">
    <citation type="submission" date="2019-11" db="EMBL/GenBank/DDBJ databases">
        <title>Nori genome reveals adaptations in red seaweeds to the harsh intertidal environment.</title>
        <authorList>
            <person name="Wang D."/>
            <person name="Mao Y."/>
        </authorList>
    </citation>
    <scope>NUCLEOTIDE SEQUENCE</scope>
    <source>
        <tissue evidence="1">Gametophyte</tissue>
    </source>
</reference>
<evidence type="ECO:0000313" key="1">
    <source>
        <dbReference type="EMBL" id="KAK1857857.1"/>
    </source>
</evidence>
<dbReference type="EMBL" id="CM020618">
    <property type="protein sequence ID" value="KAK1857857.1"/>
    <property type="molecule type" value="Genomic_DNA"/>
</dbReference>
<accession>A0ACC3BJ76</accession>
<keyword evidence="2" id="KW-1185">Reference proteome</keyword>
<dbReference type="Proteomes" id="UP000798662">
    <property type="component" value="Chromosome 1"/>
</dbReference>
<sequence length="68" mass="7581">MSVRAFGSAVGVTADQDGAEDGARPPWLHLRRPLVLQLRQPLVVHRRHQLSLRLALEGGRYGWKILTG</sequence>
<evidence type="ECO:0000313" key="2">
    <source>
        <dbReference type="Proteomes" id="UP000798662"/>
    </source>
</evidence>
<proteinExistence type="predicted"/>
<organism evidence="1 2">
    <name type="scientific">Pyropia yezoensis</name>
    <name type="common">Susabi-nori</name>
    <name type="synonym">Porphyra yezoensis</name>
    <dbReference type="NCBI Taxonomy" id="2788"/>
    <lineage>
        <taxon>Eukaryota</taxon>
        <taxon>Rhodophyta</taxon>
        <taxon>Bangiophyceae</taxon>
        <taxon>Bangiales</taxon>
        <taxon>Bangiaceae</taxon>
        <taxon>Pyropia</taxon>
    </lineage>
</organism>
<comment type="caution">
    <text evidence="1">The sequence shown here is derived from an EMBL/GenBank/DDBJ whole genome shotgun (WGS) entry which is preliminary data.</text>
</comment>
<name>A0ACC3BJ76_PYRYE</name>
<protein>
    <submittedName>
        <fullName evidence="1">Uncharacterized protein</fullName>
    </submittedName>
</protein>